<accession>A0A7J5U5S0</accession>
<evidence type="ECO:0000256" key="6">
    <source>
        <dbReference type="ARBA" id="ARBA00023326"/>
    </source>
</evidence>
<dbReference type="GO" id="GO:0009986">
    <property type="term" value="C:cell surface"/>
    <property type="evidence" value="ECO:0007669"/>
    <property type="project" value="TreeGrafter"/>
</dbReference>
<sequence length="352" mass="39899">MNRRTFLLATTAAGAFSQIKAQPLPNPLPRWRGFNLLEKFVAREGGSGRRGMYRESDFEWMANWGFDFVRLPMSYRCWAPGDPDHWTELNETVLKEVDAAVRLGKQYNLHVNLNLHRIPGYCVNPPAEALNLWTDDRALEAAVFHWKHLAQRYKGIPNAEVSFDLINEPANVSEAAYVRVVRALVEGIRSVDRERLIIADGLQYGTLPVFGLAGTGLGQSTRGYAPMVVSHYGANWVQGSSDWAVPTWPAKGSNGSVEALRRNMIEPWQKLQAKGVGIHVGEWGCYNRTPHEVALAWMEDQLKLWQAAGWGWSLWNFRGAFGILNSDRPDVAYKDFKGARLDEKMLELLRRY</sequence>
<keyword evidence="5 7" id="KW-0326">Glycosidase</keyword>
<keyword evidence="10" id="KW-1185">Reference proteome</keyword>
<protein>
    <submittedName>
        <fullName evidence="9">Cellulase family glycosylhydrolase</fullName>
    </submittedName>
</protein>
<evidence type="ECO:0000256" key="4">
    <source>
        <dbReference type="ARBA" id="ARBA00023277"/>
    </source>
</evidence>
<dbReference type="Gene3D" id="3.20.20.80">
    <property type="entry name" value="Glycosidases"/>
    <property type="match status" value="1"/>
</dbReference>
<proteinExistence type="inferred from homology"/>
<dbReference type="Proteomes" id="UP000488299">
    <property type="component" value="Unassembled WGS sequence"/>
</dbReference>
<dbReference type="GO" id="GO:0030245">
    <property type="term" value="P:cellulose catabolic process"/>
    <property type="evidence" value="ECO:0007669"/>
    <property type="project" value="UniProtKB-KW"/>
</dbReference>
<feature type="domain" description="Glycoside hydrolase family 5" evidence="8">
    <location>
        <begin position="56"/>
        <end position="317"/>
    </location>
</feature>
<evidence type="ECO:0000259" key="8">
    <source>
        <dbReference type="Pfam" id="PF00150"/>
    </source>
</evidence>
<evidence type="ECO:0000256" key="3">
    <source>
        <dbReference type="ARBA" id="ARBA00023001"/>
    </source>
</evidence>
<dbReference type="SUPFAM" id="SSF51445">
    <property type="entry name" value="(Trans)glycosidases"/>
    <property type="match status" value="1"/>
</dbReference>
<evidence type="ECO:0000313" key="10">
    <source>
        <dbReference type="Proteomes" id="UP000488299"/>
    </source>
</evidence>
<dbReference type="InterPro" id="IPR050386">
    <property type="entry name" value="Glycosyl_hydrolase_5"/>
</dbReference>
<dbReference type="PANTHER" id="PTHR31297:SF41">
    <property type="entry name" value="ENDOGLUCANASE, PUTATIVE (AFU_ORTHOLOGUE AFUA_5G01830)-RELATED"/>
    <property type="match status" value="1"/>
</dbReference>
<dbReference type="InterPro" id="IPR001547">
    <property type="entry name" value="Glyco_hydro_5"/>
</dbReference>
<keyword evidence="6" id="KW-0624">Polysaccharide degradation</keyword>
<comment type="similarity">
    <text evidence="1 7">Belongs to the glycosyl hydrolase 5 (cellulase A) family.</text>
</comment>
<dbReference type="AlphaFoldDB" id="A0A7J5U5S0"/>
<keyword evidence="3" id="KW-0136">Cellulose degradation</keyword>
<dbReference type="RefSeq" id="WP_152122964.1">
    <property type="nucleotide sequence ID" value="NZ_WELI01000001.1"/>
</dbReference>
<evidence type="ECO:0000256" key="1">
    <source>
        <dbReference type="ARBA" id="ARBA00005641"/>
    </source>
</evidence>
<dbReference type="PANTHER" id="PTHR31297">
    <property type="entry name" value="GLUCAN ENDO-1,6-BETA-GLUCOSIDASE B"/>
    <property type="match status" value="1"/>
</dbReference>
<keyword evidence="2 7" id="KW-0378">Hydrolase</keyword>
<evidence type="ECO:0000256" key="5">
    <source>
        <dbReference type="ARBA" id="ARBA00023295"/>
    </source>
</evidence>
<evidence type="ECO:0000256" key="7">
    <source>
        <dbReference type="RuleBase" id="RU361153"/>
    </source>
</evidence>
<evidence type="ECO:0000256" key="2">
    <source>
        <dbReference type="ARBA" id="ARBA00022801"/>
    </source>
</evidence>
<organism evidence="9 10">
    <name type="scientific">Rudanella paleaurantiibacter</name>
    <dbReference type="NCBI Taxonomy" id="2614655"/>
    <lineage>
        <taxon>Bacteria</taxon>
        <taxon>Pseudomonadati</taxon>
        <taxon>Bacteroidota</taxon>
        <taxon>Cytophagia</taxon>
        <taxon>Cytophagales</taxon>
        <taxon>Cytophagaceae</taxon>
        <taxon>Rudanella</taxon>
    </lineage>
</organism>
<keyword evidence="4" id="KW-0119">Carbohydrate metabolism</keyword>
<reference evidence="9 10" key="1">
    <citation type="submission" date="2019-10" db="EMBL/GenBank/DDBJ databases">
        <title>Rudanella paleaurantiibacter sp. nov., isolated from sludge.</title>
        <authorList>
            <person name="Xu S.Q."/>
        </authorList>
    </citation>
    <scope>NUCLEOTIDE SEQUENCE [LARGE SCALE GENOMIC DNA]</scope>
    <source>
        <strain evidence="9 10">HX-22-17</strain>
    </source>
</reference>
<gene>
    <name evidence="9" type="ORF">F5984_04085</name>
</gene>
<evidence type="ECO:0000313" key="9">
    <source>
        <dbReference type="EMBL" id="KAB7733126.1"/>
    </source>
</evidence>
<comment type="caution">
    <text evidence="9">The sequence shown here is derived from an EMBL/GenBank/DDBJ whole genome shotgun (WGS) entry which is preliminary data.</text>
</comment>
<dbReference type="EMBL" id="WELI01000001">
    <property type="protein sequence ID" value="KAB7733126.1"/>
    <property type="molecule type" value="Genomic_DNA"/>
</dbReference>
<name>A0A7J5U5S0_9BACT</name>
<dbReference type="Pfam" id="PF00150">
    <property type="entry name" value="Cellulase"/>
    <property type="match status" value="1"/>
</dbReference>
<dbReference type="GO" id="GO:0008422">
    <property type="term" value="F:beta-glucosidase activity"/>
    <property type="evidence" value="ECO:0007669"/>
    <property type="project" value="TreeGrafter"/>
</dbReference>
<dbReference type="GO" id="GO:0005576">
    <property type="term" value="C:extracellular region"/>
    <property type="evidence" value="ECO:0007669"/>
    <property type="project" value="TreeGrafter"/>
</dbReference>
<dbReference type="InterPro" id="IPR017853">
    <property type="entry name" value="GH"/>
</dbReference>